<evidence type="ECO:0000256" key="1">
    <source>
        <dbReference type="ARBA" id="ARBA00004429"/>
    </source>
</evidence>
<accession>A0A5K1HXN2</accession>
<dbReference type="InterPro" id="IPR055348">
    <property type="entry name" value="DctQ"/>
</dbReference>
<feature type="transmembrane region" description="Helical" evidence="9">
    <location>
        <begin position="12"/>
        <end position="35"/>
    </location>
</feature>
<dbReference type="InterPro" id="IPR007387">
    <property type="entry name" value="TRAP_DctQ"/>
</dbReference>
<keyword evidence="7 9" id="KW-0472">Membrane</keyword>
<feature type="transmembrane region" description="Helical" evidence="9">
    <location>
        <begin position="55"/>
        <end position="76"/>
    </location>
</feature>
<keyword evidence="6 9" id="KW-1133">Transmembrane helix</keyword>
<keyword evidence="3" id="KW-1003">Cell membrane</keyword>
<dbReference type="Pfam" id="PF04290">
    <property type="entry name" value="DctQ"/>
    <property type="match status" value="1"/>
</dbReference>
<evidence type="ECO:0000256" key="2">
    <source>
        <dbReference type="ARBA" id="ARBA00022448"/>
    </source>
</evidence>
<dbReference type="EMBL" id="CABVOU010000014">
    <property type="protein sequence ID" value="VVZ94025.1"/>
    <property type="molecule type" value="Genomic_DNA"/>
</dbReference>
<feature type="domain" description="Tripartite ATP-independent periplasmic transporters DctQ component" evidence="10">
    <location>
        <begin position="30"/>
        <end position="153"/>
    </location>
</feature>
<feature type="transmembrane region" description="Helical" evidence="9">
    <location>
        <begin position="88"/>
        <end position="111"/>
    </location>
</feature>
<dbReference type="PANTHER" id="PTHR35011">
    <property type="entry name" value="2,3-DIKETO-L-GULONATE TRAP TRANSPORTER SMALL PERMEASE PROTEIN YIAM"/>
    <property type="match status" value="1"/>
</dbReference>
<evidence type="ECO:0000256" key="3">
    <source>
        <dbReference type="ARBA" id="ARBA00022475"/>
    </source>
</evidence>
<proteinExistence type="inferred from homology"/>
<organism evidence="11 12">
    <name type="scientific">Halomonas lysinitropha</name>
    <dbReference type="NCBI Taxonomy" id="2607506"/>
    <lineage>
        <taxon>Bacteria</taxon>
        <taxon>Pseudomonadati</taxon>
        <taxon>Pseudomonadota</taxon>
        <taxon>Gammaproteobacteria</taxon>
        <taxon>Oceanospirillales</taxon>
        <taxon>Halomonadaceae</taxon>
        <taxon>Halomonas</taxon>
    </lineage>
</organism>
<dbReference type="GO" id="GO:0022857">
    <property type="term" value="F:transmembrane transporter activity"/>
    <property type="evidence" value="ECO:0007669"/>
    <property type="project" value="UniProtKB-UniRule"/>
</dbReference>
<comment type="subcellular location">
    <subcellularLocation>
        <location evidence="1 9">Cell inner membrane</location>
        <topology evidence="1 9">Multi-pass membrane protein</topology>
    </subcellularLocation>
</comment>
<reference evidence="11 12" key="1">
    <citation type="submission" date="2019-09" db="EMBL/GenBank/DDBJ databases">
        <authorList>
            <person name="Criscuolo A."/>
        </authorList>
    </citation>
    <scope>NUCLEOTIDE SEQUENCE [LARGE SCALE GENOMIC DNA]</scope>
    <source>
        <strain evidence="12">3(2)</strain>
    </source>
</reference>
<keyword evidence="2 9" id="KW-0813">Transport</keyword>
<comment type="function">
    <text evidence="9">Part of the tripartite ATP-independent periplasmic (TRAP) transport system.</text>
</comment>
<dbReference type="AlphaFoldDB" id="A0A5K1HXN2"/>
<sequence length="202" mass="21909">MLSWFLRLESLLTRLALVIAVVMLIISVSLGFFQVLTRFIFNAPSTWSEVISRSTMIWCVFMGAAATFRGGYMMAVELVYKLVPRRTLLALEIVIGACCLLVLGVLMVYGIQMTLRVRSQMLSGLGMSIAWSYAAIPTGSAFAMVAVIARLISQGLGLEKLGPENSNLAPEVEVEADVVQKARSTLAEGETGDRSVNGGDRP</sequence>
<comment type="subunit">
    <text evidence="9">The complex comprises the extracytoplasmic solute receptor protein and the two transmembrane proteins.</text>
</comment>
<name>A0A5K1HXN2_9GAMM</name>
<keyword evidence="5 9" id="KW-0812">Transmembrane</keyword>
<protein>
    <recommendedName>
        <fullName evidence="9">TRAP transporter small permease protein</fullName>
    </recommendedName>
</protein>
<evidence type="ECO:0000256" key="8">
    <source>
        <dbReference type="ARBA" id="ARBA00038436"/>
    </source>
</evidence>
<gene>
    <name evidence="11" type="ORF">HALO32_00074</name>
</gene>
<feature type="transmembrane region" description="Helical" evidence="9">
    <location>
        <begin position="131"/>
        <end position="152"/>
    </location>
</feature>
<dbReference type="GO" id="GO:0015740">
    <property type="term" value="P:C4-dicarboxylate transport"/>
    <property type="evidence" value="ECO:0007669"/>
    <property type="project" value="TreeGrafter"/>
</dbReference>
<evidence type="ECO:0000256" key="5">
    <source>
        <dbReference type="ARBA" id="ARBA00022692"/>
    </source>
</evidence>
<keyword evidence="12" id="KW-1185">Reference proteome</keyword>
<evidence type="ECO:0000256" key="4">
    <source>
        <dbReference type="ARBA" id="ARBA00022519"/>
    </source>
</evidence>
<dbReference type="RefSeq" id="WP_151441801.1">
    <property type="nucleotide sequence ID" value="NZ_CABVOU010000014.1"/>
</dbReference>
<evidence type="ECO:0000256" key="6">
    <source>
        <dbReference type="ARBA" id="ARBA00022989"/>
    </source>
</evidence>
<evidence type="ECO:0000256" key="7">
    <source>
        <dbReference type="ARBA" id="ARBA00023136"/>
    </source>
</evidence>
<comment type="similarity">
    <text evidence="8 9">Belongs to the TRAP transporter small permease family.</text>
</comment>
<dbReference type="GO" id="GO:0005886">
    <property type="term" value="C:plasma membrane"/>
    <property type="evidence" value="ECO:0007669"/>
    <property type="project" value="UniProtKB-SubCell"/>
</dbReference>
<evidence type="ECO:0000313" key="12">
    <source>
        <dbReference type="Proteomes" id="UP000326725"/>
    </source>
</evidence>
<dbReference type="PANTHER" id="PTHR35011:SF11">
    <property type="entry name" value="TRAP TRANSPORTER SMALL PERMEASE PROTEIN"/>
    <property type="match status" value="1"/>
</dbReference>
<evidence type="ECO:0000259" key="10">
    <source>
        <dbReference type="Pfam" id="PF04290"/>
    </source>
</evidence>
<evidence type="ECO:0000313" key="11">
    <source>
        <dbReference type="EMBL" id="VVZ94025.1"/>
    </source>
</evidence>
<evidence type="ECO:0000256" key="9">
    <source>
        <dbReference type="RuleBase" id="RU369079"/>
    </source>
</evidence>
<dbReference type="Proteomes" id="UP000326725">
    <property type="component" value="Unassembled WGS sequence"/>
</dbReference>
<keyword evidence="4 9" id="KW-0997">Cell inner membrane</keyword>